<dbReference type="RefSeq" id="WP_133592672.1">
    <property type="nucleotide sequence ID" value="NZ_CP037953.1"/>
</dbReference>
<evidence type="ECO:0000256" key="1">
    <source>
        <dbReference type="SAM" id="Phobius"/>
    </source>
</evidence>
<reference evidence="2 3" key="1">
    <citation type="submission" date="2019-03" db="EMBL/GenBank/DDBJ databases">
        <title>Genomic Encyclopedia of Type Strains, Phase IV (KMG-IV): sequencing the most valuable type-strain genomes for metagenomic binning, comparative biology and taxonomic classification.</title>
        <authorList>
            <person name="Goeker M."/>
        </authorList>
    </citation>
    <scope>NUCLEOTIDE SEQUENCE [LARGE SCALE GENOMIC DNA]</scope>
    <source>
        <strain evidence="2 3">DSM 103792</strain>
    </source>
</reference>
<name>A0A4R6UQR0_9GAMM</name>
<feature type="transmembrane region" description="Helical" evidence="1">
    <location>
        <begin position="173"/>
        <end position="193"/>
    </location>
</feature>
<feature type="transmembrane region" description="Helical" evidence="1">
    <location>
        <begin position="35"/>
        <end position="55"/>
    </location>
</feature>
<keyword evidence="1" id="KW-1133">Transmembrane helix</keyword>
<organism evidence="2 3">
    <name type="scientific">Permianibacter aggregans</name>
    <dbReference type="NCBI Taxonomy" id="1510150"/>
    <lineage>
        <taxon>Bacteria</taxon>
        <taxon>Pseudomonadati</taxon>
        <taxon>Pseudomonadota</taxon>
        <taxon>Gammaproteobacteria</taxon>
        <taxon>Pseudomonadales</taxon>
        <taxon>Pseudomonadaceae</taxon>
        <taxon>Permianibacter</taxon>
    </lineage>
</organism>
<feature type="transmembrane region" description="Helical" evidence="1">
    <location>
        <begin position="106"/>
        <end position="124"/>
    </location>
</feature>
<dbReference type="AlphaFoldDB" id="A0A4R6UQR0"/>
<dbReference type="NCBIfam" id="NF037959">
    <property type="entry name" value="MFS_SpdSyn"/>
    <property type="match status" value="1"/>
</dbReference>
<dbReference type="InterPro" id="IPR036259">
    <property type="entry name" value="MFS_trans_sf"/>
</dbReference>
<keyword evidence="1" id="KW-0812">Transmembrane</keyword>
<feature type="transmembrane region" description="Helical" evidence="1">
    <location>
        <begin position="67"/>
        <end position="86"/>
    </location>
</feature>
<dbReference type="Proteomes" id="UP000295375">
    <property type="component" value="Unassembled WGS sequence"/>
</dbReference>
<dbReference type="SUPFAM" id="SSF103473">
    <property type="entry name" value="MFS general substrate transporter"/>
    <property type="match status" value="1"/>
</dbReference>
<gene>
    <name evidence="2" type="ORF">EV696_11962</name>
</gene>
<comment type="caution">
    <text evidence="2">The sequence shown here is derived from an EMBL/GenBank/DDBJ whole genome shotgun (WGS) entry which is preliminary data.</text>
</comment>
<evidence type="ECO:0000313" key="3">
    <source>
        <dbReference type="Proteomes" id="UP000295375"/>
    </source>
</evidence>
<keyword evidence="1" id="KW-0472">Membrane</keyword>
<feature type="transmembrane region" description="Helical" evidence="1">
    <location>
        <begin position="145"/>
        <end position="167"/>
    </location>
</feature>
<keyword evidence="3" id="KW-1185">Reference proteome</keyword>
<sequence length="199" mass="21486">MKALVLVAAFTSGFVIMSIEMLGGRIIAPWFGGDIYVWGSIITVFMLSLSLGYLIGGRLTLRKNAGLRPFAMIFFSAAVLILPLLFAADQIMGWIFERIIDPRYGSLVASMALFFLPSTVMGMVSPYSVRLLTQSKESSGASAGFLYFVSTLGSALGTLATSFYLVALFEINQIVLGAAFAMAAVAVVTLQLARRWRVA</sequence>
<dbReference type="EMBL" id="SNYM01000019">
    <property type="protein sequence ID" value="TDQ45594.1"/>
    <property type="molecule type" value="Genomic_DNA"/>
</dbReference>
<dbReference type="OrthoDB" id="9761985at2"/>
<accession>A0A4R6UQR0</accession>
<proteinExistence type="predicted"/>
<protein>
    <recommendedName>
        <fullName evidence="4">Glycosyl transferase</fullName>
    </recommendedName>
</protein>
<evidence type="ECO:0008006" key="4">
    <source>
        <dbReference type="Google" id="ProtNLM"/>
    </source>
</evidence>
<evidence type="ECO:0000313" key="2">
    <source>
        <dbReference type="EMBL" id="TDQ45594.1"/>
    </source>
</evidence>